<protein>
    <submittedName>
        <fullName evidence="1">Uncharacterized protein</fullName>
    </submittedName>
</protein>
<organism evidence="1 2">
    <name type="scientific">Azospirillum argentinense</name>
    <dbReference type="NCBI Taxonomy" id="2970906"/>
    <lineage>
        <taxon>Bacteria</taxon>
        <taxon>Pseudomonadati</taxon>
        <taxon>Pseudomonadota</taxon>
        <taxon>Alphaproteobacteria</taxon>
        <taxon>Rhodospirillales</taxon>
        <taxon>Azospirillaceae</taxon>
        <taxon>Azospirillum</taxon>
    </lineage>
</organism>
<reference evidence="1 2" key="1">
    <citation type="submission" date="2019-07" db="EMBL/GenBank/DDBJ databases">
        <title>Genome sequencing of the stress-tolerant strain Azospirillum brasilense Az19.</title>
        <authorList>
            <person name="Maroniche G.A."/>
            <person name="Garcia J.E."/>
            <person name="Pagnussat L."/>
            <person name="Amenta M."/>
            <person name="Creus C.M."/>
        </authorList>
    </citation>
    <scope>NUCLEOTIDE SEQUENCE [LARGE SCALE GENOMIC DNA]</scope>
    <source>
        <strain evidence="1 2">Az19</strain>
    </source>
</reference>
<name>A0A5B0KPF0_9PROT</name>
<dbReference type="EMBL" id="VEWN01000013">
    <property type="protein sequence ID" value="KAA1053766.1"/>
    <property type="molecule type" value="Genomic_DNA"/>
</dbReference>
<dbReference type="Proteomes" id="UP000325333">
    <property type="component" value="Unassembled WGS sequence"/>
</dbReference>
<proteinExistence type="predicted"/>
<dbReference type="RefSeq" id="WP_149650894.1">
    <property type="nucleotide sequence ID" value="NZ_VEWN01000013.1"/>
</dbReference>
<dbReference type="AlphaFoldDB" id="A0A5B0KPF0"/>
<evidence type="ECO:0000313" key="1">
    <source>
        <dbReference type="EMBL" id="KAA1053766.1"/>
    </source>
</evidence>
<evidence type="ECO:0000313" key="2">
    <source>
        <dbReference type="Proteomes" id="UP000325333"/>
    </source>
</evidence>
<gene>
    <name evidence="1" type="ORF">FH063_002348</name>
</gene>
<accession>A0A5B0KPF0</accession>
<comment type="caution">
    <text evidence="1">The sequence shown here is derived from an EMBL/GenBank/DDBJ whole genome shotgun (WGS) entry which is preliminary data.</text>
</comment>
<sequence>MSTPVTTDRISLDVPDFVGNTKGWDGGVSFGNLEILQFAHVLKQIDPTGALRQQIIEALNNAPGLRVAMMHGAFSRAPAVATAAE</sequence>